<dbReference type="NCBIfam" id="TIGR00765">
    <property type="entry name" value="yihY_not_rbn"/>
    <property type="match status" value="1"/>
</dbReference>
<feature type="transmembrane region" description="Helical" evidence="6">
    <location>
        <begin position="101"/>
        <end position="122"/>
    </location>
</feature>
<feature type="transmembrane region" description="Helical" evidence="6">
    <location>
        <begin position="150"/>
        <end position="173"/>
    </location>
</feature>
<keyword evidence="2" id="KW-1003">Cell membrane</keyword>
<keyword evidence="5 6" id="KW-0472">Membrane</keyword>
<evidence type="ECO:0000256" key="5">
    <source>
        <dbReference type="ARBA" id="ARBA00023136"/>
    </source>
</evidence>
<feature type="transmembrane region" description="Helical" evidence="6">
    <location>
        <begin position="185"/>
        <end position="208"/>
    </location>
</feature>
<dbReference type="HOGENOM" id="CLU_045539_5_1_7"/>
<dbReference type="STRING" id="880072.Desac_0693"/>
<organism evidence="7 8">
    <name type="scientific">Desulfobacca acetoxidans (strain ATCC 700848 / DSM 11109 / ASRB2)</name>
    <dbReference type="NCBI Taxonomy" id="880072"/>
    <lineage>
        <taxon>Bacteria</taxon>
        <taxon>Pseudomonadati</taxon>
        <taxon>Thermodesulfobacteriota</taxon>
        <taxon>Desulfobaccia</taxon>
        <taxon>Desulfobaccales</taxon>
        <taxon>Desulfobaccaceae</taxon>
        <taxon>Desulfobacca</taxon>
    </lineage>
</organism>
<evidence type="ECO:0000256" key="6">
    <source>
        <dbReference type="SAM" id="Phobius"/>
    </source>
</evidence>
<keyword evidence="3 6" id="KW-0812">Transmembrane</keyword>
<dbReference type="RefSeq" id="WP_013705687.1">
    <property type="nucleotide sequence ID" value="NC_015388.1"/>
</dbReference>
<dbReference type="PIRSF" id="PIRSF035875">
    <property type="entry name" value="RNase_BN"/>
    <property type="match status" value="1"/>
</dbReference>
<dbReference type="PANTHER" id="PTHR30213">
    <property type="entry name" value="INNER MEMBRANE PROTEIN YHJD"/>
    <property type="match status" value="1"/>
</dbReference>
<evidence type="ECO:0000256" key="2">
    <source>
        <dbReference type="ARBA" id="ARBA00022475"/>
    </source>
</evidence>
<dbReference type="Pfam" id="PF03631">
    <property type="entry name" value="Virul_fac_BrkB"/>
    <property type="match status" value="1"/>
</dbReference>
<dbReference type="OrthoDB" id="9808671at2"/>
<gene>
    <name evidence="7" type="ordered locus">Desac_0693</name>
</gene>
<dbReference type="PANTHER" id="PTHR30213:SF1">
    <property type="entry name" value="INNER MEMBRANE PROTEIN YHJD"/>
    <property type="match status" value="1"/>
</dbReference>
<name>F2NGG1_DESAR</name>
<proteinExistence type="predicted"/>
<feature type="transmembrane region" description="Helical" evidence="6">
    <location>
        <begin position="39"/>
        <end position="62"/>
    </location>
</feature>
<keyword evidence="8" id="KW-1185">Reference proteome</keyword>
<feature type="transmembrane region" description="Helical" evidence="6">
    <location>
        <begin position="251"/>
        <end position="269"/>
    </location>
</feature>
<reference evidence="8" key="2">
    <citation type="submission" date="2011-03" db="EMBL/GenBank/DDBJ databases">
        <title>The complete genome of Desulfobacca acetoxidans DSM 11109.</title>
        <authorList>
            <consortium name="US DOE Joint Genome Institute (JGI-PGF)"/>
            <person name="Lucas S."/>
            <person name="Copeland A."/>
            <person name="Lapidus A."/>
            <person name="Bruce D."/>
            <person name="Goodwin L."/>
            <person name="Pitluck S."/>
            <person name="Peters L."/>
            <person name="Kyrpides N."/>
            <person name="Mavromatis K."/>
            <person name="Ivanova N."/>
            <person name="Ovchinnikova G."/>
            <person name="Teshima H."/>
            <person name="Detter J.C."/>
            <person name="Han C."/>
            <person name="Land M."/>
            <person name="Hauser L."/>
            <person name="Markowitz V."/>
            <person name="Cheng J.-F."/>
            <person name="Hugenholtz P."/>
            <person name="Woyke T."/>
            <person name="Wu D."/>
            <person name="Spring S."/>
            <person name="Schueler E."/>
            <person name="Brambilla E."/>
            <person name="Klenk H.-P."/>
            <person name="Eisen J.A."/>
        </authorList>
    </citation>
    <scope>NUCLEOTIDE SEQUENCE [LARGE SCALE GENOMIC DNA]</scope>
    <source>
        <strain evidence="8">ATCC 700848 / DSM 11109 / ASRB2</strain>
    </source>
</reference>
<dbReference type="KEGG" id="dao:Desac_0693"/>
<feature type="transmembrane region" description="Helical" evidence="6">
    <location>
        <begin position="220"/>
        <end position="239"/>
    </location>
</feature>
<dbReference type="InterPro" id="IPR017039">
    <property type="entry name" value="Virul_fac_BrkB"/>
</dbReference>
<sequence>MADTLETRITLLVQTVWSLLKETYQEWSTDNAPQLGAALAFYTIFSLAPILIIIMAVVGFFLGKESVQIYLMQELTGFVGLENAKNIMHIVQRSYKPGSGLTATITAISLMLLGSTTIFVTLKNALNTMWGVKYQPAGLVNSIIDRLKSFFTVILVGLVLFLSMLISSVVAMADSFIGMYFPLPVILVQTLNTGLSLLLFTLMFALLFKVLPDVRLSWRAVGVGAGITALLFGLGKNLLGAYLARTSVSSAYGAAGSMVVLLLWVYYSAQIIFIGAEFTQVYARKFGMAIEPRQGVGLEAADKSVSRFL</sequence>
<evidence type="ECO:0000256" key="4">
    <source>
        <dbReference type="ARBA" id="ARBA00022989"/>
    </source>
</evidence>
<evidence type="ECO:0000313" key="7">
    <source>
        <dbReference type="EMBL" id="AEB08574.1"/>
    </source>
</evidence>
<evidence type="ECO:0000313" key="8">
    <source>
        <dbReference type="Proteomes" id="UP000000483"/>
    </source>
</evidence>
<comment type="subcellular location">
    <subcellularLocation>
        <location evidence="1">Cell membrane</location>
        <topology evidence="1">Multi-pass membrane protein</topology>
    </subcellularLocation>
</comment>
<accession>F2NGG1</accession>
<dbReference type="AlphaFoldDB" id="F2NGG1"/>
<dbReference type="GO" id="GO:0005886">
    <property type="term" value="C:plasma membrane"/>
    <property type="evidence" value="ECO:0007669"/>
    <property type="project" value="UniProtKB-SubCell"/>
</dbReference>
<reference evidence="7 8" key="1">
    <citation type="journal article" date="2011" name="Stand. Genomic Sci.">
        <title>Complete genome sequence of the acetate-degrading sulfate reducer Desulfobacca acetoxidans type strain (ASRB2).</title>
        <authorList>
            <person name="Goker M."/>
            <person name="Teshima H."/>
            <person name="Lapidus A."/>
            <person name="Nolan M."/>
            <person name="Lucas S."/>
            <person name="Hammon N."/>
            <person name="Deshpande S."/>
            <person name="Cheng J.F."/>
            <person name="Tapia R."/>
            <person name="Han C."/>
            <person name="Goodwin L."/>
            <person name="Pitluck S."/>
            <person name="Huntemann M."/>
            <person name="Liolios K."/>
            <person name="Ivanova N."/>
            <person name="Pagani I."/>
            <person name="Mavromatis K."/>
            <person name="Ovchinikova G."/>
            <person name="Pati A."/>
            <person name="Chen A."/>
            <person name="Palaniappan K."/>
            <person name="Land M."/>
            <person name="Hauser L."/>
            <person name="Brambilla E.M."/>
            <person name="Rohde M."/>
            <person name="Spring S."/>
            <person name="Detter J.C."/>
            <person name="Woyke T."/>
            <person name="Bristow J."/>
            <person name="Eisen J.A."/>
            <person name="Markowitz V."/>
            <person name="Hugenholtz P."/>
            <person name="Kyrpides N.C."/>
            <person name="Klenk H.P."/>
        </authorList>
    </citation>
    <scope>NUCLEOTIDE SEQUENCE [LARGE SCALE GENOMIC DNA]</scope>
    <source>
        <strain evidence="8">ATCC 700848 / DSM 11109 / ASRB2</strain>
    </source>
</reference>
<protein>
    <submittedName>
        <fullName evidence="7">Ribonuclease BN</fullName>
    </submittedName>
</protein>
<keyword evidence="4 6" id="KW-1133">Transmembrane helix</keyword>
<evidence type="ECO:0000256" key="3">
    <source>
        <dbReference type="ARBA" id="ARBA00022692"/>
    </source>
</evidence>
<dbReference type="eggNOG" id="COG1295">
    <property type="taxonomic scope" value="Bacteria"/>
</dbReference>
<dbReference type="Proteomes" id="UP000000483">
    <property type="component" value="Chromosome"/>
</dbReference>
<evidence type="ECO:0000256" key="1">
    <source>
        <dbReference type="ARBA" id="ARBA00004651"/>
    </source>
</evidence>
<dbReference type="EMBL" id="CP002629">
    <property type="protein sequence ID" value="AEB08574.1"/>
    <property type="molecule type" value="Genomic_DNA"/>
</dbReference>